<name>A0A4V4HQY5_9ACTN</name>
<dbReference type="OrthoDB" id="5175505at2"/>
<keyword evidence="2" id="KW-1185">Reference proteome</keyword>
<dbReference type="PROSITE" id="PS51257">
    <property type="entry name" value="PROKAR_LIPOPROTEIN"/>
    <property type="match status" value="1"/>
</dbReference>
<sequence length="408" mass="44811">MTHWNKSVGAFVAAALAATGACSVFGGDEAGEGGDGDAATRLVNALNESTALQQELSAAELRIVQTCLEDQGQTVHDQYELAPWDETEQESLVEYYPHEEFLPSAEEAEKWGFSAWTNTGEGSEDPELDAAIADVNPEGEDEMQDVDNSEFETLSPQEQFDWYAAFYGEEYATEYYGWALEEEGSIEEAETAETAEGDAASGEIDVEGGDGYSEPKPGGCKLEMIHALYGEPEEVTEDLGDGDSFSHWSYGLEMPTGTEESWQEMEDGYRAAVAEVEDAFLTCLSEGQLGEWEFDESGYLPIWEYFIVVYNGGEGGDLSEFPVGEMPDYDIPEIPADLPSDYEGRKAYEIEMATGFVACGEETGYSETAGNAWDQVQLDFYLSIEQELYAYQESVREAIDKAQGLIEG</sequence>
<dbReference type="AlphaFoldDB" id="A0A4V4HQY5"/>
<evidence type="ECO:0000313" key="1">
    <source>
        <dbReference type="EMBL" id="THV35636.1"/>
    </source>
</evidence>
<accession>A0A4V4HQY5</accession>
<dbReference type="RefSeq" id="WP_136536796.1">
    <property type="nucleotide sequence ID" value="NZ_STGY01000073.1"/>
</dbReference>
<evidence type="ECO:0000313" key="2">
    <source>
        <dbReference type="Proteomes" id="UP000308760"/>
    </source>
</evidence>
<reference evidence="1 2" key="2">
    <citation type="submission" date="2019-05" db="EMBL/GenBank/DDBJ databases">
        <title>Glycomyces buryatensis sp. nov.</title>
        <authorList>
            <person name="Nikitina E."/>
        </authorList>
    </citation>
    <scope>NUCLEOTIDE SEQUENCE [LARGE SCALE GENOMIC DNA]</scope>
    <source>
        <strain evidence="1 2">18</strain>
    </source>
</reference>
<dbReference type="EMBL" id="STGY01000073">
    <property type="protein sequence ID" value="THV35636.1"/>
    <property type="molecule type" value="Genomic_DNA"/>
</dbReference>
<dbReference type="Proteomes" id="UP000308760">
    <property type="component" value="Unassembled WGS sequence"/>
</dbReference>
<protein>
    <submittedName>
        <fullName evidence="1">Uncharacterized protein</fullName>
    </submittedName>
</protein>
<proteinExistence type="predicted"/>
<gene>
    <name evidence="1" type="ORF">FAB82_22430</name>
</gene>
<organism evidence="1 2">
    <name type="scientific">Glycomyces buryatensis</name>
    <dbReference type="NCBI Taxonomy" id="2570927"/>
    <lineage>
        <taxon>Bacteria</taxon>
        <taxon>Bacillati</taxon>
        <taxon>Actinomycetota</taxon>
        <taxon>Actinomycetes</taxon>
        <taxon>Glycomycetales</taxon>
        <taxon>Glycomycetaceae</taxon>
        <taxon>Glycomyces</taxon>
    </lineage>
</organism>
<comment type="caution">
    <text evidence="1">The sequence shown here is derived from an EMBL/GenBank/DDBJ whole genome shotgun (WGS) entry which is preliminary data.</text>
</comment>
<reference evidence="2" key="1">
    <citation type="submission" date="2019-04" db="EMBL/GenBank/DDBJ databases">
        <title>Nocardioides xinjiangensis sp. nov.</title>
        <authorList>
            <person name="Liu S."/>
        </authorList>
    </citation>
    <scope>NUCLEOTIDE SEQUENCE [LARGE SCALE GENOMIC DNA]</scope>
    <source>
        <strain evidence="2">18</strain>
    </source>
</reference>